<reference evidence="2 3" key="1">
    <citation type="submission" date="2017-12" db="EMBL/GenBank/DDBJ databases">
        <title>Phylogenetic diversity of female urinary microbiome.</title>
        <authorList>
            <person name="Thomas-White K."/>
            <person name="Wolfe A.J."/>
        </authorList>
    </citation>
    <scope>NUCLEOTIDE SEQUENCE [LARGE SCALE GENOMIC DNA]</scope>
    <source>
        <strain evidence="2 3">UMB1298</strain>
    </source>
</reference>
<comment type="caution">
    <text evidence="2">The sequence shown here is derived from an EMBL/GenBank/DDBJ whole genome shotgun (WGS) entry which is preliminary data.</text>
</comment>
<sequence length="245" mass="25233">MATHLYFQGVMMDAGSHLALAGLALLDSTSFGTLVLPVIALLAHPRAGGRVVAHLAVMAVFYWLLGVALLLGGQQALASLGGWPDWTRHPATWVAGGIALVGLSYVLDGTVALPGPWAERARRSKEWMRHALGPDAGARTVAGIALAAGLVEAASMLPYLGALGMLLGSDLPTVGRLGTLAAYCLVMVAPGLLLVAARTALGRRADGPLGRIGSWLDRRAGTEMAWVVGIIGVVLALNGAAHLMA</sequence>
<dbReference type="EMBL" id="PKIZ01000005">
    <property type="protein sequence ID" value="PKZ42191.1"/>
    <property type="molecule type" value="Genomic_DNA"/>
</dbReference>
<feature type="transmembrane region" description="Helical" evidence="1">
    <location>
        <begin position="224"/>
        <end position="244"/>
    </location>
</feature>
<protein>
    <recommendedName>
        <fullName evidence="4">GAP family protein</fullName>
    </recommendedName>
</protein>
<feature type="transmembrane region" description="Helical" evidence="1">
    <location>
        <begin position="136"/>
        <end position="160"/>
    </location>
</feature>
<evidence type="ECO:0000256" key="1">
    <source>
        <dbReference type="SAM" id="Phobius"/>
    </source>
</evidence>
<dbReference type="InterPro" id="IPR021315">
    <property type="entry name" value="Gap/Sap"/>
</dbReference>
<feature type="transmembrane region" description="Helical" evidence="1">
    <location>
        <begin position="20"/>
        <end position="44"/>
    </location>
</feature>
<evidence type="ECO:0000313" key="3">
    <source>
        <dbReference type="Proteomes" id="UP000234206"/>
    </source>
</evidence>
<feature type="transmembrane region" description="Helical" evidence="1">
    <location>
        <begin position="180"/>
        <end position="201"/>
    </location>
</feature>
<dbReference type="AlphaFoldDB" id="A0A2I1PC73"/>
<evidence type="ECO:0000313" key="2">
    <source>
        <dbReference type="EMBL" id="PKZ42191.1"/>
    </source>
</evidence>
<dbReference type="RefSeq" id="WP_101849297.1">
    <property type="nucleotide sequence ID" value="NZ_PKIZ01000005.1"/>
</dbReference>
<proteinExistence type="predicted"/>
<dbReference type="Pfam" id="PF11139">
    <property type="entry name" value="SfLAP"/>
    <property type="match status" value="1"/>
</dbReference>
<gene>
    <name evidence="2" type="ORF">CYJ76_03870</name>
</gene>
<name>A0A2I1PC73_9MICO</name>
<keyword evidence="3" id="KW-1185">Reference proteome</keyword>
<keyword evidence="1" id="KW-0472">Membrane</keyword>
<keyword evidence="1" id="KW-0812">Transmembrane</keyword>
<accession>A0A2I1PC73</accession>
<evidence type="ECO:0008006" key="4">
    <source>
        <dbReference type="Google" id="ProtNLM"/>
    </source>
</evidence>
<organism evidence="2 3">
    <name type="scientific">Kytococcus schroeteri</name>
    <dbReference type="NCBI Taxonomy" id="138300"/>
    <lineage>
        <taxon>Bacteria</taxon>
        <taxon>Bacillati</taxon>
        <taxon>Actinomycetota</taxon>
        <taxon>Actinomycetes</taxon>
        <taxon>Micrococcales</taxon>
        <taxon>Kytococcaceae</taxon>
        <taxon>Kytococcus</taxon>
    </lineage>
</organism>
<dbReference type="OrthoDB" id="7062264at2"/>
<keyword evidence="1" id="KW-1133">Transmembrane helix</keyword>
<feature type="transmembrane region" description="Helical" evidence="1">
    <location>
        <begin position="51"/>
        <end position="71"/>
    </location>
</feature>
<dbReference type="Proteomes" id="UP000234206">
    <property type="component" value="Unassembled WGS sequence"/>
</dbReference>
<feature type="transmembrane region" description="Helical" evidence="1">
    <location>
        <begin position="91"/>
        <end position="115"/>
    </location>
</feature>